<protein>
    <submittedName>
        <fullName evidence="17">Nitrogen fixation protein FixI</fullName>
    </submittedName>
</protein>
<keyword evidence="7 15" id="KW-0479">Metal-binding</keyword>
<dbReference type="RefSeq" id="WP_150496375.1">
    <property type="nucleotide sequence ID" value="NZ_BMFA01000006.1"/>
</dbReference>
<feature type="transmembrane region" description="Helical" evidence="15">
    <location>
        <begin position="384"/>
        <end position="406"/>
    </location>
</feature>
<keyword evidence="12 15" id="KW-1133">Transmembrane helix</keyword>
<dbReference type="Gene3D" id="3.40.1110.10">
    <property type="entry name" value="Calcium-transporting ATPase, cytoplasmic domain N"/>
    <property type="match status" value="1"/>
</dbReference>
<dbReference type="SUPFAM" id="SSF56784">
    <property type="entry name" value="HAD-like"/>
    <property type="match status" value="1"/>
</dbReference>
<feature type="transmembrane region" description="Helical" evidence="15">
    <location>
        <begin position="683"/>
        <end position="700"/>
    </location>
</feature>
<feature type="transmembrane region" description="Helical" evidence="15">
    <location>
        <begin position="140"/>
        <end position="161"/>
    </location>
</feature>
<keyword evidence="18" id="KW-1185">Reference proteome</keyword>
<feature type="transmembrane region" description="Helical" evidence="15">
    <location>
        <begin position="104"/>
        <end position="128"/>
    </location>
</feature>
<dbReference type="Pfam" id="PF00122">
    <property type="entry name" value="E1-E2_ATPase"/>
    <property type="match status" value="1"/>
</dbReference>
<evidence type="ECO:0000256" key="14">
    <source>
        <dbReference type="ARBA" id="ARBA00023136"/>
    </source>
</evidence>
<evidence type="ECO:0000256" key="4">
    <source>
        <dbReference type="ARBA" id="ARBA00022475"/>
    </source>
</evidence>
<feature type="transmembrane region" description="Helical" evidence="15">
    <location>
        <begin position="357"/>
        <end position="378"/>
    </location>
</feature>
<keyword evidence="9 15" id="KW-0067">ATP-binding</keyword>
<evidence type="ECO:0000256" key="15">
    <source>
        <dbReference type="RuleBase" id="RU362081"/>
    </source>
</evidence>
<dbReference type="PRINTS" id="PR00119">
    <property type="entry name" value="CATATPASE"/>
</dbReference>
<dbReference type="InterPro" id="IPR006121">
    <property type="entry name" value="HMA_dom"/>
</dbReference>
<dbReference type="PROSITE" id="PS00154">
    <property type="entry name" value="ATPASE_E1_E2"/>
    <property type="match status" value="1"/>
</dbReference>
<evidence type="ECO:0000256" key="10">
    <source>
        <dbReference type="ARBA" id="ARBA00022842"/>
    </source>
</evidence>
<dbReference type="Gene3D" id="2.70.150.10">
    <property type="entry name" value="Calcium-transporting ATPase, cytoplasmic transduction domain A"/>
    <property type="match status" value="1"/>
</dbReference>
<dbReference type="InterPro" id="IPR023214">
    <property type="entry name" value="HAD_sf"/>
</dbReference>
<dbReference type="NCBIfam" id="TIGR01511">
    <property type="entry name" value="ATPase-IB1_Cu"/>
    <property type="match status" value="1"/>
</dbReference>
<dbReference type="AlphaFoldDB" id="A0A916TKG8"/>
<dbReference type="PRINTS" id="PR00943">
    <property type="entry name" value="CUATPASE"/>
</dbReference>
<dbReference type="PANTHER" id="PTHR43520:SF5">
    <property type="entry name" value="CATION-TRANSPORTING P-TYPE ATPASE-RELATED"/>
    <property type="match status" value="1"/>
</dbReference>
<evidence type="ECO:0000256" key="7">
    <source>
        <dbReference type="ARBA" id="ARBA00022723"/>
    </source>
</evidence>
<dbReference type="CDD" id="cd00371">
    <property type="entry name" value="HMA"/>
    <property type="match status" value="1"/>
</dbReference>
<comment type="caution">
    <text evidence="17">The sequence shown here is derived from an EMBL/GenBank/DDBJ whole genome shotgun (WGS) entry which is preliminary data.</text>
</comment>
<accession>A0A916TKG8</accession>
<dbReference type="InterPro" id="IPR036412">
    <property type="entry name" value="HAD-like_sf"/>
</dbReference>
<dbReference type="FunFam" id="3.30.70.100:FF:000005">
    <property type="entry name" value="Copper-exporting P-type ATPase A"/>
    <property type="match status" value="1"/>
</dbReference>
<proteinExistence type="inferred from homology"/>
<dbReference type="InterPro" id="IPR023299">
    <property type="entry name" value="ATPase_P-typ_cyto_dom_N"/>
</dbReference>
<dbReference type="PROSITE" id="PS01047">
    <property type="entry name" value="HMA_1"/>
    <property type="match status" value="1"/>
</dbReference>
<feature type="domain" description="HMA" evidence="16">
    <location>
        <begin position="20"/>
        <end position="86"/>
    </location>
</feature>
<dbReference type="GO" id="GO:0016887">
    <property type="term" value="F:ATP hydrolysis activity"/>
    <property type="evidence" value="ECO:0007669"/>
    <property type="project" value="InterPro"/>
</dbReference>
<dbReference type="InterPro" id="IPR001757">
    <property type="entry name" value="P_typ_ATPase"/>
</dbReference>
<dbReference type="NCBIfam" id="TIGR01525">
    <property type="entry name" value="ATPase-IB_hvy"/>
    <property type="match status" value="1"/>
</dbReference>
<evidence type="ECO:0000256" key="5">
    <source>
        <dbReference type="ARBA" id="ARBA00022553"/>
    </source>
</evidence>
<dbReference type="Gene3D" id="3.40.50.1000">
    <property type="entry name" value="HAD superfamily/HAD-like"/>
    <property type="match status" value="1"/>
</dbReference>
<dbReference type="SUPFAM" id="SSF81653">
    <property type="entry name" value="Calcium ATPase, transduction domain A"/>
    <property type="match status" value="1"/>
</dbReference>
<evidence type="ECO:0000259" key="16">
    <source>
        <dbReference type="PROSITE" id="PS50846"/>
    </source>
</evidence>
<evidence type="ECO:0000256" key="11">
    <source>
        <dbReference type="ARBA" id="ARBA00022967"/>
    </source>
</evidence>
<dbReference type="EMBL" id="BMFA01000006">
    <property type="protein sequence ID" value="GGB48872.1"/>
    <property type="molecule type" value="Genomic_DNA"/>
</dbReference>
<dbReference type="SUPFAM" id="SSF55008">
    <property type="entry name" value="HMA, heavy metal-associated domain"/>
    <property type="match status" value="1"/>
</dbReference>
<comment type="similarity">
    <text evidence="2 15">Belongs to the cation transport ATPase (P-type) (TC 3.A.3) family. Type IB subfamily.</text>
</comment>
<dbReference type="GO" id="GO:0055070">
    <property type="term" value="P:copper ion homeostasis"/>
    <property type="evidence" value="ECO:0007669"/>
    <property type="project" value="TreeGrafter"/>
</dbReference>
<keyword evidence="3" id="KW-0813">Transport</keyword>
<evidence type="ECO:0000256" key="8">
    <source>
        <dbReference type="ARBA" id="ARBA00022741"/>
    </source>
</evidence>
<feature type="transmembrane region" description="Helical" evidence="15">
    <location>
        <begin position="201"/>
        <end position="219"/>
    </location>
</feature>
<feature type="transmembrane region" description="Helical" evidence="15">
    <location>
        <begin position="173"/>
        <end position="195"/>
    </location>
</feature>
<dbReference type="Gene3D" id="3.30.70.100">
    <property type="match status" value="1"/>
</dbReference>
<evidence type="ECO:0000313" key="18">
    <source>
        <dbReference type="Proteomes" id="UP000605148"/>
    </source>
</evidence>
<reference evidence="17" key="1">
    <citation type="journal article" date="2014" name="Int. J. Syst. Evol. Microbiol.">
        <title>Complete genome sequence of Corynebacterium casei LMG S-19264T (=DSM 44701T), isolated from a smear-ripened cheese.</title>
        <authorList>
            <consortium name="US DOE Joint Genome Institute (JGI-PGF)"/>
            <person name="Walter F."/>
            <person name="Albersmeier A."/>
            <person name="Kalinowski J."/>
            <person name="Ruckert C."/>
        </authorList>
    </citation>
    <scope>NUCLEOTIDE SEQUENCE</scope>
    <source>
        <strain evidence="17">CGMCC 1.12426</strain>
    </source>
</reference>
<keyword evidence="4 15" id="KW-1003">Cell membrane</keyword>
<evidence type="ECO:0000256" key="9">
    <source>
        <dbReference type="ARBA" id="ARBA00022840"/>
    </source>
</evidence>
<dbReference type="SUPFAM" id="SSF81665">
    <property type="entry name" value="Calcium ATPase, transmembrane domain M"/>
    <property type="match status" value="1"/>
</dbReference>
<dbReference type="InterPro" id="IPR008250">
    <property type="entry name" value="ATPase_P-typ_transduc_dom_A_sf"/>
</dbReference>
<sequence>MTVHMRDWDAFITPADDGAVHMDLAVEGITCAACMGEIERGLSRLPGVKRARVNLTSHRLAVDWDREATRADDIVGELRRLGYKAHPFDPASQKERQDTIGKELLRSMAVAGFASMNIMLLSISVWSGNATDITPETRDLFHWISALIALPTVAYSGRVFFASAFAAIRSGRLNMDVPISIGISLAIGLSIVQTMQHQHHAYFESAVMLLFFLLIGRYLDHNMRGRTRSFAENIAALKAEVAARIGEDGLIREVPLSKIEPGDLVLVPAGDRVPVDGVIEEGVSEIDQSLVTGESVLVPVAGGARVYAGTLNGDGALKVRVSAASGATLLDEVNRLLETAAQAKSHYVQIADRAARLYAPVVHTAAALTFAAWTLWGLGWQPSLVIAISVLIITCPCALGLAVPAVQVVASGQLFRSGVLLNSGDAIERLADIDMIVFDKTGTLTTAEPEFCDPVDPKDPVLALGGRLALSSRHPLSVALLRATGALVPFDEVREVSGAGVETDVEGQLLRLGSPAFCGAEPARVSDMLRAHPGASLLAVRLGGEPVRLLALRQKIRCDAAQTISALSSLGLEIEILSGDQPGAVAAVAEELKVGAWQAAMQPADKIARLDALKAAGRKVLMVGDGLNDAPALAGAHVSLSPVTAVHLSQAAADAIFLGDRLAPVLHAYRISKRARRAIEENLWISAIYNLIAVPIAVAGFVTPSIAAAAMSASSIAVTANALRLRWGEKRALEFGDDRMSSSAKKRFHQIQPQG</sequence>
<dbReference type="InterPro" id="IPR027256">
    <property type="entry name" value="P-typ_ATPase_IB"/>
</dbReference>
<dbReference type="InterPro" id="IPR023298">
    <property type="entry name" value="ATPase_P-typ_TM_dom_sf"/>
</dbReference>
<dbReference type="PROSITE" id="PS50846">
    <property type="entry name" value="HMA_2"/>
    <property type="match status" value="1"/>
</dbReference>
<reference evidence="17" key="2">
    <citation type="submission" date="2020-09" db="EMBL/GenBank/DDBJ databases">
        <authorList>
            <person name="Sun Q."/>
            <person name="Zhou Y."/>
        </authorList>
    </citation>
    <scope>NUCLEOTIDE SEQUENCE</scope>
    <source>
        <strain evidence="17">CGMCC 1.12426</strain>
    </source>
</reference>
<dbReference type="InterPro" id="IPR017969">
    <property type="entry name" value="Heavy-metal-associated_CS"/>
</dbReference>
<dbReference type="PANTHER" id="PTHR43520">
    <property type="entry name" value="ATP7, ISOFORM B"/>
    <property type="match status" value="1"/>
</dbReference>
<dbReference type="InterPro" id="IPR036163">
    <property type="entry name" value="HMA_dom_sf"/>
</dbReference>
<keyword evidence="13" id="KW-0406">Ion transport</keyword>
<evidence type="ECO:0000313" key="17">
    <source>
        <dbReference type="EMBL" id="GGB48872.1"/>
    </source>
</evidence>
<evidence type="ECO:0000256" key="2">
    <source>
        <dbReference type="ARBA" id="ARBA00006024"/>
    </source>
</evidence>
<evidence type="ECO:0000256" key="6">
    <source>
        <dbReference type="ARBA" id="ARBA00022692"/>
    </source>
</evidence>
<evidence type="ECO:0000256" key="1">
    <source>
        <dbReference type="ARBA" id="ARBA00004651"/>
    </source>
</evidence>
<dbReference type="GO" id="GO:0005507">
    <property type="term" value="F:copper ion binding"/>
    <property type="evidence" value="ECO:0007669"/>
    <property type="project" value="TreeGrafter"/>
</dbReference>
<dbReference type="NCBIfam" id="TIGR01494">
    <property type="entry name" value="ATPase_P-type"/>
    <property type="match status" value="1"/>
</dbReference>
<keyword evidence="8 15" id="KW-0547">Nucleotide-binding</keyword>
<evidence type="ECO:0000256" key="12">
    <source>
        <dbReference type="ARBA" id="ARBA00022989"/>
    </source>
</evidence>
<organism evidence="17 18">
    <name type="scientific">Roseibium aquae</name>
    <dbReference type="NCBI Taxonomy" id="1323746"/>
    <lineage>
        <taxon>Bacteria</taxon>
        <taxon>Pseudomonadati</taxon>
        <taxon>Pseudomonadota</taxon>
        <taxon>Alphaproteobacteria</taxon>
        <taxon>Hyphomicrobiales</taxon>
        <taxon>Stappiaceae</taxon>
        <taxon>Roseibium</taxon>
    </lineage>
</organism>
<keyword evidence="14 15" id="KW-0472">Membrane</keyword>
<keyword evidence="11" id="KW-1278">Translocase</keyword>
<gene>
    <name evidence="17" type="primary">fixI</name>
    <name evidence="17" type="ORF">GCM10011316_21250</name>
</gene>
<dbReference type="InterPro" id="IPR059000">
    <property type="entry name" value="ATPase_P-type_domA"/>
</dbReference>
<feature type="transmembrane region" description="Helical" evidence="15">
    <location>
        <begin position="706"/>
        <end position="723"/>
    </location>
</feature>
<dbReference type="GO" id="GO:0005886">
    <property type="term" value="C:plasma membrane"/>
    <property type="evidence" value="ECO:0007669"/>
    <property type="project" value="UniProtKB-SubCell"/>
</dbReference>
<dbReference type="InterPro" id="IPR018303">
    <property type="entry name" value="ATPase_P-typ_P_site"/>
</dbReference>
<evidence type="ECO:0000256" key="13">
    <source>
        <dbReference type="ARBA" id="ARBA00023065"/>
    </source>
</evidence>
<comment type="subcellular location">
    <subcellularLocation>
        <location evidence="1">Cell membrane</location>
        <topology evidence="1">Multi-pass membrane protein</topology>
    </subcellularLocation>
</comment>
<dbReference type="OrthoDB" id="9807843at2"/>
<name>A0A916TKG8_9HYPH</name>
<dbReference type="GO" id="GO:0005524">
    <property type="term" value="F:ATP binding"/>
    <property type="evidence" value="ECO:0007669"/>
    <property type="project" value="UniProtKB-UniRule"/>
</dbReference>
<dbReference type="Pfam" id="PF00403">
    <property type="entry name" value="HMA"/>
    <property type="match status" value="1"/>
</dbReference>
<keyword evidence="6 15" id="KW-0812">Transmembrane</keyword>
<dbReference type="GO" id="GO:0043682">
    <property type="term" value="F:P-type divalent copper transporter activity"/>
    <property type="evidence" value="ECO:0007669"/>
    <property type="project" value="TreeGrafter"/>
</dbReference>
<keyword evidence="5" id="KW-0597">Phosphoprotein</keyword>
<dbReference type="Proteomes" id="UP000605148">
    <property type="component" value="Unassembled WGS sequence"/>
</dbReference>
<dbReference type="Pfam" id="PF00702">
    <property type="entry name" value="Hydrolase"/>
    <property type="match status" value="1"/>
</dbReference>
<keyword evidence="10" id="KW-0460">Magnesium</keyword>
<evidence type="ECO:0000256" key="3">
    <source>
        <dbReference type="ARBA" id="ARBA00022448"/>
    </source>
</evidence>